<dbReference type="InterPro" id="IPR019186">
    <property type="entry name" value="Nucleolar_protein_12"/>
</dbReference>
<evidence type="ECO:0000256" key="5">
    <source>
        <dbReference type="SAM" id="Coils"/>
    </source>
</evidence>
<feature type="compositionally biased region" description="Acidic residues" evidence="6">
    <location>
        <begin position="108"/>
        <end position="135"/>
    </location>
</feature>
<reference evidence="7" key="2">
    <citation type="submission" date="2023-05" db="EMBL/GenBank/DDBJ databases">
        <authorList>
            <consortium name="Lawrence Berkeley National Laboratory"/>
            <person name="Steindorff A."/>
            <person name="Hensen N."/>
            <person name="Bonometti L."/>
            <person name="Westerberg I."/>
            <person name="Brannstrom I.O."/>
            <person name="Guillou S."/>
            <person name="Cros-Aarteil S."/>
            <person name="Calhoun S."/>
            <person name="Haridas S."/>
            <person name="Kuo A."/>
            <person name="Mondo S."/>
            <person name="Pangilinan J."/>
            <person name="Riley R."/>
            <person name="Labutti K."/>
            <person name="Andreopoulos B."/>
            <person name="Lipzen A."/>
            <person name="Chen C."/>
            <person name="Yanf M."/>
            <person name="Daum C."/>
            <person name="Ng V."/>
            <person name="Clum A."/>
            <person name="Ohm R."/>
            <person name="Martin F."/>
            <person name="Silar P."/>
            <person name="Natvig D."/>
            <person name="Lalanne C."/>
            <person name="Gautier V."/>
            <person name="Ament-Velasquez S.L."/>
            <person name="Kruys A."/>
            <person name="Hutchinson M.I."/>
            <person name="Powell A.J."/>
            <person name="Barry K."/>
            <person name="Miller A.N."/>
            <person name="Grigoriev I.V."/>
            <person name="Debuchy R."/>
            <person name="Gladieux P."/>
            <person name="Thoren M.H."/>
            <person name="Johannesson H."/>
        </authorList>
    </citation>
    <scope>NUCLEOTIDE SEQUENCE</scope>
    <source>
        <strain evidence="7">PSN293</strain>
    </source>
</reference>
<dbReference type="Pfam" id="PF09805">
    <property type="entry name" value="Nop25"/>
    <property type="match status" value="1"/>
</dbReference>
<proteinExistence type="inferred from homology"/>
<comment type="caution">
    <text evidence="7">The sequence shown here is derived from an EMBL/GenBank/DDBJ whole genome shotgun (WGS) entry which is preliminary data.</text>
</comment>
<feature type="coiled-coil region" evidence="5">
    <location>
        <begin position="48"/>
        <end position="88"/>
    </location>
</feature>
<evidence type="ECO:0000256" key="2">
    <source>
        <dbReference type="ARBA" id="ARBA00007175"/>
    </source>
</evidence>
<protein>
    <submittedName>
        <fullName evidence="7">Nucleolar protein 12-domain-containing protein</fullName>
    </submittedName>
</protein>
<evidence type="ECO:0000313" key="7">
    <source>
        <dbReference type="EMBL" id="KAK4212118.1"/>
    </source>
</evidence>
<sequence length="218" mass="25651">METNGFFVQPRPKKGLLVPPPKKRKIVHKVEEVSFDKDARAEYLSGFRKRKQARIKHAREVAEEEARKERIELRKQIREDRKRELEEHVQHVHKLIREANSAGMENQTQDDSDEEWGGISDQEEPEPIDHEEEYIDEGRHTVVTVEAVSVDKEGLYKPVESESEEEDEENEDTAQQDGSKEDSSKNSKEWPAKKKKKKFRYETKLERRMSGNKSKRAR</sequence>
<name>A0AAN6Y3R0_9PEZI</name>
<gene>
    <name evidence="7" type="ORF">QBC37DRAFT_425663</name>
</gene>
<comment type="subcellular location">
    <subcellularLocation>
        <location evidence="1">Nucleus</location>
        <location evidence="1">Nucleolus</location>
    </subcellularLocation>
</comment>
<dbReference type="GO" id="GO:0019843">
    <property type="term" value="F:rRNA binding"/>
    <property type="evidence" value="ECO:0007669"/>
    <property type="project" value="TreeGrafter"/>
</dbReference>
<dbReference type="PANTHER" id="PTHR14577:SF0">
    <property type="entry name" value="NUCLEOLAR PROTEIN 12"/>
    <property type="match status" value="1"/>
</dbReference>
<keyword evidence="8" id="KW-1185">Reference proteome</keyword>
<accession>A0AAN6Y3R0</accession>
<feature type="compositionally biased region" description="Basic and acidic residues" evidence="6">
    <location>
        <begin position="200"/>
        <end position="209"/>
    </location>
</feature>
<keyword evidence="4" id="KW-0539">Nucleus</keyword>
<dbReference type="EMBL" id="MU858134">
    <property type="protein sequence ID" value="KAK4212118.1"/>
    <property type="molecule type" value="Genomic_DNA"/>
</dbReference>
<dbReference type="Proteomes" id="UP001301769">
    <property type="component" value="Unassembled WGS sequence"/>
</dbReference>
<dbReference type="GO" id="GO:0005730">
    <property type="term" value="C:nucleolus"/>
    <property type="evidence" value="ECO:0007669"/>
    <property type="project" value="UniProtKB-SubCell"/>
</dbReference>
<evidence type="ECO:0000313" key="8">
    <source>
        <dbReference type="Proteomes" id="UP001301769"/>
    </source>
</evidence>
<comment type="similarity">
    <text evidence="2">Belongs to the RRP17 family.</text>
</comment>
<feature type="compositionally biased region" description="Basic and acidic residues" evidence="6">
    <location>
        <begin position="178"/>
        <end position="192"/>
    </location>
</feature>
<organism evidence="7 8">
    <name type="scientific">Rhypophila decipiens</name>
    <dbReference type="NCBI Taxonomy" id="261697"/>
    <lineage>
        <taxon>Eukaryota</taxon>
        <taxon>Fungi</taxon>
        <taxon>Dikarya</taxon>
        <taxon>Ascomycota</taxon>
        <taxon>Pezizomycotina</taxon>
        <taxon>Sordariomycetes</taxon>
        <taxon>Sordariomycetidae</taxon>
        <taxon>Sordariales</taxon>
        <taxon>Naviculisporaceae</taxon>
        <taxon>Rhypophila</taxon>
    </lineage>
</organism>
<dbReference type="PANTHER" id="PTHR14577">
    <property type="entry name" value="NUCLEOLAR PROTEIN 12"/>
    <property type="match status" value="1"/>
</dbReference>
<evidence type="ECO:0000256" key="3">
    <source>
        <dbReference type="ARBA" id="ARBA00023054"/>
    </source>
</evidence>
<feature type="region of interest" description="Disordered" evidence="6">
    <location>
        <begin position="96"/>
        <end position="218"/>
    </location>
</feature>
<reference evidence="7" key="1">
    <citation type="journal article" date="2023" name="Mol. Phylogenet. Evol.">
        <title>Genome-scale phylogeny and comparative genomics of the fungal order Sordariales.</title>
        <authorList>
            <person name="Hensen N."/>
            <person name="Bonometti L."/>
            <person name="Westerberg I."/>
            <person name="Brannstrom I.O."/>
            <person name="Guillou S."/>
            <person name="Cros-Aarteil S."/>
            <person name="Calhoun S."/>
            <person name="Haridas S."/>
            <person name="Kuo A."/>
            <person name="Mondo S."/>
            <person name="Pangilinan J."/>
            <person name="Riley R."/>
            <person name="LaButti K."/>
            <person name="Andreopoulos B."/>
            <person name="Lipzen A."/>
            <person name="Chen C."/>
            <person name="Yan M."/>
            <person name="Daum C."/>
            <person name="Ng V."/>
            <person name="Clum A."/>
            <person name="Steindorff A."/>
            <person name="Ohm R.A."/>
            <person name="Martin F."/>
            <person name="Silar P."/>
            <person name="Natvig D.O."/>
            <person name="Lalanne C."/>
            <person name="Gautier V."/>
            <person name="Ament-Velasquez S.L."/>
            <person name="Kruys A."/>
            <person name="Hutchinson M.I."/>
            <person name="Powell A.J."/>
            <person name="Barry K."/>
            <person name="Miller A.N."/>
            <person name="Grigoriev I.V."/>
            <person name="Debuchy R."/>
            <person name="Gladieux P."/>
            <person name="Hiltunen Thoren M."/>
            <person name="Johannesson H."/>
        </authorList>
    </citation>
    <scope>NUCLEOTIDE SEQUENCE</scope>
    <source>
        <strain evidence="7">PSN293</strain>
    </source>
</reference>
<evidence type="ECO:0000256" key="1">
    <source>
        <dbReference type="ARBA" id="ARBA00004604"/>
    </source>
</evidence>
<keyword evidence="3 5" id="KW-0175">Coiled coil</keyword>
<dbReference type="AlphaFoldDB" id="A0AAN6Y3R0"/>
<feature type="compositionally biased region" description="Acidic residues" evidence="6">
    <location>
        <begin position="161"/>
        <end position="174"/>
    </location>
</feature>
<evidence type="ECO:0000256" key="6">
    <source>
        <dbReference type="SAM" id="MobiDB-lite"/>
    </source>
</evidence>
<evidence type="ECO:0000256" key="4">
    <source>
        <dbReference type="ARBA" id="ARBA00023242"/>
    </source>
</evidence>